<evidence type="ECO:0000313" key="3">
    <source>
        <dbReference type="Proteomes" id="UP000198211"/>
    </source>
</evidence>
<dbReference type="OrthoDB" id="117013at2759"/>
<dbReference type="EMBL" id="NBNE01011447">
    <property type="protein sequence ID" value="OWY96583.1"/>
    <property type="molecule type" value="Genomic_DNA"/>
</dbReference>
<protein>
    <submittedName>
        <fullName evidence="2">Endonuclease Reverse transcriptase</fullName>
    </submittedName>
</protein>
<dbReference type="InterPro" id="IPR000477">
    <property type="entry name" value="RT_dom"/>
</dbReference>
<feature type="domain" description="Reverse transcriptase" evidence="1">
    <location>
        <begin position="1"/>
        <end position="147"/>
    </location>
</feature>
<accession>A0A225UU81</accession>
<name>A0A225UU81_9STRA</name>
<keyword evidence="3" id="KW-1185">Reference proteome</keyword>
<dbReference type="GO" id="GO:0004519">
    <property type="term" value="F:endonuclease activity"/>
    <property type="evidence" value="ECO:0007669"/>
    <property type="project" value="UniProtKB-KW"/>
</dbReference>
<keyword evidence="2" id="KW-0378">Hydrolase</keyword>
<dbReference type="AlphaFoldDB" id="A0A225UU81"/>
<dbReference type="Proteomes" id="UP000198211">
    <property type="component" value="Unassembled WGS sequence"/>
</dbReference>
<dbReference type="Pfam" id="PF00078">
    <property type="entry name" value="RVT_1"/>
    <property type="match status" value="1"/>
</dbReference>
<keyword evidence="2" id="KW-0548">Nucleotidyltransferase</keyword>
<proteinExistence type="predicted"/>
<comment type="caution">
    <text evidence="2">The sequence shown here is derived from an EMBL/GenBank/DDBJ whole genome shotgun (WGS) entry which is preliminary data.</text>
</comment>
<evidence type="ECO:0000313" key="2">
    <source>
        <dbReference type="EMBL" id="OWY96583.1"/>
    </source>
</evidence>
<keyword evidence="2" id="KW-0255">Endonuclease</keyword>
<keyword evidence="2" id="KW-0695">RNA-directed DNA polymerase</keyword>
<organism evidence="2 3">
    <name type="scientific">Phytophthora megakarya</name>
    <dbReference type="NCBI Taxonomy" id="4795"/>
    <lineage>
        <taxon>Eukaryota</taxon>
        <taxon>Sar</taxon>
        <taxon>Stramenopiles</taxon>
        <taxon>Oomycota</taxon>
        <taxon>Peronosporomycetes</taxon>
        <taxon>Peronosporales</taxon>
        <taxon>Peronosporaceae</taxon>
        <taxon>Phytophthora</taxon>
    </lineage>
</organism>
<keyword evidence="2" id="KW-0540">Nuclease</keyword>
<dbReference type="PROSITE" id="PS50878">
    <property type="entry name" value="RT_POL"/>
    <property type="match status" value="1"/>
</dbReference>
<evidence type="ECO:0000259" key="1">
    <source>
        <dbReference type="PROSITE" id="PS50878"/>
    </source>
</evidence>
<keyword evidence="2" id="KW-0808">Transferase</keyword>
<gene>
    <name evidence="2" type="ORF">PHMEG_00033119</name>
</gene>
<reference evidence="3" key="1">
    <citation type="submission" date="2017-03" db="EMBL/GenBank/DDBJ databases">
        <title>Phytopthora megakarya and P. palmivora, two closely related causual agents of cacao black pod achieved similar genome size and gene model numbers by different mechanisms.</title>
        <authorList>
            <person name="Ali S."/>
            <person name="Shao J."/>
            <person name="Larry D.J."/>
            <person name="Kronmiller B."/>
            <person name="Shen D."/>
            <person name="Strem M.D."/>
            <person name="Melnick R.L."/>
            <person name="Guiltinan M.J."/>
            <person name="Tyler B.M."/>
            <person name="Meinhardt L.W."/>
            <person name="Bailey B.A."/>
        </authorList>
    </citation>
    <scope>NUCLEOTIDE SEQUENCE [LARGE SCALE GENOMIC DNA]</scope>
    <source>
        <strain evidence="3">zdho120</strain>
    </source>
</reference>
<dbReference type="GO" id="GO:0003964">
    <property type="term" value="F:RNA-directed DNA polymerase activity"/>
    <property type="evidence" value="ECO:0007669"/>
    <property type="project" value="UniProtKB-KW"/>
</dbReference>
<sequence length="147" mass="16973">MDPTRVQRYRETIRILGIDLSRAFDTINHHKLVDVLQTFVPDVDTRLICSLLANTARSLRARHRVLPPFDSNTDTPQGYLLSPLRFVIHLKAALRDLVQEPGMPPILLDQMIVYADDVNFIRADPALLSLIKKRFQQHLLDDHSRQK</sequence>